<reference evidence="1 2" key="1">
    <citation type="submission" date="2019-03" db="EMBL/GenBank/DDBJ databases">
        <authorList>
            <person name="Molinero N."/>
            <person name="Sanchez B."/>
            <person name="Walker A."/>
            <person name="Duncan S."/>
            <person name="Delgado S."/>
            <person name="Margolles A."/>
        </authorList>
    </citation>
    <scope>NUCLEOTIDE SEQUENCE [LARGE SCALE GENOMIC DNA]</scope>
    <source>
        <strain evidence="1 2">IPLA60002</strain>
    </source>
</reference>
<evidence type="ECO:0000313" key="2">
    <source>
        <dbReference type="Proteomes" id="UP001056693"/>
    </source>
</evidence>
<evidence type="ECO:0000313" key="1">
    <source>
        <dbReference type="EMBL" id="MCL3788516.1"/>
    </source>
</evidence>
<dbReference type="RefSeq" id="WP_249377338.1">
    <property type="nucleotide sequence ID" value="NZ_SNUZ01000017.1"/>
</dbReference>
<dbReference type="EMBL" id="SNUZ01000017">
    <property type="protein sequence ID" value="MCL3788516.1"/>
    <property type="molecule type" value="Genomic_DNA"/>
</dbReference>
<keyword evidence="2" id="KW-1185">Reference proteome</keyword>
<dbReference type="Proteomes" id="UP001056693">
    <property type="component" value="Unassembled WGS sequence"/>
</dbReference>
<name>A0ABT0NJS1_9FIRM</name>
<proteinExistence type="predicted"/>
<protein>
    <submittedName>
        <fullName evidence="1">Uncharacterized protein</fullName>
    </submittedName>
</protein>
<accession>A0ABT0NJS1</accession>
<gene>
    <name evidence="1" type="ORF">E2N93_11055</name>
</gene>
<sequence length="307" mass="36070">MIIRKNRIRSESYLNEFKKGSNLTIKVNNVLNSQTKIEKFGFKLDDVDGTTILPSVFNSYSRKNAEQFYTIDKTLPKEKYTQTIYWTRTEWAGRGETREVTEFTDIVRERYHRDYHLPYSVEFTLSRTESENSIVSQQIKYVDDNIKKIINTINLVLSLFGECEIISDEEPSYSTPAKVVHVNWDILPKGKYPWTKVKKSIESISKKYNNTQKEMMLRNCEEINKLSPDFVAYGRAGFRGYAVFGFTDKNLYILESMFPNNATYIFEKDWEELSMLSKGEILNQSLHKARIIHTAKWNEKFEQIMGK</sequence>
<organism evidence="1 2">
    <name type="scientific">Ruminococcus bromii</name>
    <dbReference type="NCBI Taxonomy" id="40518"/>
    <lineage>
        <taxon>Bacteria</taxon>
        <taxon>Bacillati</taxon>
        <taxon>Bacillota</taxon>
        <taxon>Clostridia</taxon>
        <taxon>Eubacteriales</taxon>
        <taxon>Oscillospiraceae</taxon>
        <taxon>Ruminococcus</taxon>
    </lineage>
</organism>
<comment type="caution">
    <text evidence="1">The sequence shown here is derived from an EMBL/GenBank/DDBJ whole genome shotgun (WGS) entry which is preliminary data.</text>
</comment>